<dbReference type="Gene3D" id="2.60.120.1200">
    <property type="match status" value="1"/>
</dbReference>
<sequence>MKVISSLLIAFACTASSNLVAQPEVSVNLNVKRSIDGLSTFDRSKYIVMHSMLTTTDWKGEEDKLDYLLNDLDVYFGRDNGSMPYYATQVEQNPNNLGYASPESIAAYGKTAREDYYGKTLSKLHKYDNRAHVMIGGQINQFWIGNHEGKGEWSFANTDAVGQYMGNFVNEFYRNDNQGPNKGPVPPQYLEILNEPLYELVDVHHGKPIDTFIFHNEVAQGIRKVNTSIKIGGYTTAFPWFDDNNFNRWDERMKLFLDTSGEYMDYFSIHLYDFGYLNRDKGVANFKGARIEATMDMMEQYEKLKLGKVKPFMISEYGGRDHKTEATPWTAINDWQTMKSFSPMMMQFMAKPNLILKAIPFSLAKAEWSGNEGRDYAWRLLRHNDEKTGETGDEYVFTDIIKFYQLWSDVNGTRVNTESNEADLLVDSYVNNNKAYVIISNLETSANSALLNLIELPSNPINNIKIKHLHFANGEPTLTTTSQNIGVKNELPKSINIGAEATVIIEYTFSDNIKIIAESDEHKYYATTYKQAIKANTALKFNINDVKISEYGKGILRLSFGREHDLAQQPIVKVNDTLVTVPTDYAGDEQVFRPQVFSMLEIEVPNELLKTNNTILVTYPDDGGFVSSVTLQAFEYSDDI</sequence>
<dbReference type="InterPro" id="IPR041224">
    <property type="entry name" value="BPA_C"/>
</dbReference>
<evidence type="ECO:0008006" key="6">
    <source>
        <dbReference type="Google" id="ProtNLM"/>
    </source>
</evidence>
<name>A0A290S3G7_9GAMM</name>
<feature type="chain" id="PRO_5012086848" description="Beta-agarase" evidence="1">
    <location>
        <begin position="22"/>
        <end position="640"/>
    </location>
</feature>
<dbReference type="EMBL" id="CP011025">
    <property type="protein sequence ID" value="ATC86714.1"/>
    <property type="molecule type" value="Genomic_DNA"/>
</dbReference>
<dbReference type="Proteomes" id="UP000016505">
    <property type="component" value="Chromosome I"/>
</dbReference>
<dbReference type="SUPFAM" id="SSF51445">
    <property type="entry name" value="(Trans)glycosidases"/>
    <property type="match status" value="1"/>
</dbReference>
<dbReference type="Gene3D" id="3.20.20.80">
    <property type="entry name" value="Glycosidases"/>
    <property type="match status" value="1"/>
</dbReference>
<dbReference type="AlphaFoldDB" id="A0A290S3G7"/>
<evidence type="ECO:0000259" key="3">
    <source>
        <dbReference type="Pfam" id="PF18206"/>
    </source>
</evidence>
<evidence type="ECO:0000313" key="4">
    <source>
        <dbReference type="EMBL" id="ATC86714.1"/>
    </source>
</evidence>
<evidence type="ECO:0000256" key="1">
    <source>
        <dbReference type="SAM" id="SignalP"/>
    </source>
</evidence>
<protein>
    <recommendedName>
        <fullName evidence="6">Beta-agarase</fullName>
    </recommendedName>
</protein>
<evidence type="ECO:0000259" key="2">
    <source>
        <dbReference type="Pfam" id="PF18040"/>
    </source>
</evidence>
<dbReference type="InterPro" id="IPR040527">
    <property type="entry name" value="Beta-sand_Porphyrn"/>
</dbReference>
<gene>
    <name evidence="4" type="ORF">PARC_a2201</name>
</gene>
<dbReference type="Pfam" id="PF18040">
    <property type="entry name" value="BPA_C"/>
    <property type="match status" value="1"/>
</dbReference>
<organism evidence="4 5">
    <name type="scientific">Pseudoalteromonas arctica A 37-1-2</name>
    <dbReference type="NCBI Taxonomy" id="1117313"/>
    <lineage>
        <taxon>Bacteria</taxon>
        <taxon>Pseudomonadati</taxon>
        <taxon>Pseudomonadota</taxon>
        <taxon>Gammaproteobacteria</taxon>
        <taxon>Alteromonadales</taxon>
        <taxon>Pseudoalteromonadaceae</taxon>
        <taxon>Pseudoalteromonas</taxon>
    </lineage>
</organism>
<dbReference type="InterPro" id="IPR017853">
    <property type="entry name" value="GH"/>
</dbReference>
<dbReference type="CDD" id="cd21510">
    <property type="entry name" value="agarase_cat"/>
    <property type="match status" value="1"/>
</dbReference>
<dbReference type="OrthoDB" id="6374680at2"/>
<feature type="domain" description="Beta-porphyranase A C-terminal" evidence="2">
    <location>
        <begin position="540"/>
        <end position="633"/>
    </location>
</feature>
<evidence type="ECO:0000313" key="5">
    <source>
        <dbReference type="Proteomes" id="UP000016505"/>
    </source>
</evidence>
<reference evidence="4 5" key="1">
    <citation type="journal article" date="2012" name="J. Bacteriol.">
        <title>Genome sequences of type strains of seven species of the marine bacterium Pseudoalteromonas.</title>
        <authorList>
            <person name="Xie B.B."/>
            <person name="Shu Y.L."/>
            <person name="Qin Q.L."/>
            <person name="Rong J.C."/>
            <person name="Zhang X.Y."/>
            <person name="Chen X.L."/>
            <person name="Shi M."/>
            <person name="He H.L."/>
            <person name="Zhou B.C."/>
            <person name="Zhang Y.Z."/>
        </authorList>
    </citation>
    <scope>NUCLEOTIDE SEQUENCE [LARGE SCALE GENOMIC DNA]</scope>
    <source>
        <strain evidence="4 5">A 37-1-2</strain>
    </source>
</reference>
<feature type="signal peptide" evidence="1">
    <location>
        <begin position="1"/>
        <end position="21"/>
    </location>
</feature>
<keyword evidence="1" id="KW-0732">Signal</keyword>
<feature type="domain" description="Porphyranase beta-sandwich" evidence="3">
    <location>
        <begin position="423"/>
        <end position="531"/>
    </location>
</feature>
<dbReference type="KEGG" id="part:PARC_a2201"/>
<accession>A0A290S3G7</accession>
<dbReference type="Pfam" id="PF18206">
    <property type="entry name" value="Porphyrn_cat_1"/>
    <property type="match status" value="1"/>
</dbReference>
<proteinExistence type="predicted"/>
<dbReference type="RefSeq" id="WP_010554486.1">
    <property type="nucleotide sequence ID" value="NZ_CP011025.1"/>
</dbReference>